<dbReference type="PANTHER" id="PTHR47044">
    <property type="entry name" value="OS02G0276400 PROTEIN"/>
    <property type="match status" value="1"/>
</dbReference>
<evidence type="ECO:0000313" key="3">
    <source>
        <dbReference type="Proteomes" id="UP000824123"/>
    </source>
</evidence>
<dbReference type="Gene3D" id="3.40.50.850">
    <property type="entry name" value="Isochorismatase-like"/>
    <property type="match status" value="1"/>
</dbReference>
<organism evidence="2 3">
    <name type="scientific">Candidatus Fimadaptatus faecigallinarum</name>
    <dbReference type="NCBI Taxonomy" id="2840814"/>
    <lineage>
        <taxon>Bacteria</taxon>
        <taxon>Bacillati</taxon>
        <taxon>Bacillota</taxon>
        <taxon>Clostridia</taxon>
        <taxon>Eubacteriales</taxon>
        <taxon>Candidatus Fimadaptatus</taxon>
    </lineage>
</organism>
<dbReference type="GO" id="GO:0016787">
    <property type="term" value="F:hydrolase activity"/>
    <property type="evidence" value="ECO:0007669"/>
    <property type="project" value="UniProtKB-KW"/>
</dbReference>
<dbReference type="SUPFAM" id="SSF52499">
    <property type="entry name" value="Isochorismatase-like hydrolases"/>
    <property type="match status" value="1"/>
</dbReference>
<sequence>MENGFIDPASAHCIRGARATVPACARALAAARRKGIPVFFVKRMYRADGSDVELTRHAAWQSGGRAMRPASTGATGADVPRELAPQPGDYTIIKPRWSAFFGTELDLILRRLDVRTVILAGTTTPNCVRTSCYDANALDYNVVVVEDCCSSATDEIQRANIDDMRRMGAVIISEAEFEDYDEHTVPDLAQAIRAQMLSSDDAPEPFDVHPAGWPDLW</sequence>
<dbReference type="Proteomes" id="UP000824123">
    <property type="component" value="Unassembled WGS sequence"/>
</dbReference>
<protein>
    <submittedName>
        <fullName evidence="2">Cysteine hydrolase</fullName>
    </submittedName>
</protein>
<proteinExistence type="predicted"/>
<evidence type="ECO:0000313" key="2">
    <source>
        <dbReference type="EMBL" id="HIU46408.1"/>
    </source>
</evidence>
<dbReference type="InterPro" id="IPR036380">
    <property type="entry name" value="Isochorismatase-like_sf"/>
</dbReference>
<dbReference type="InterPro" id="IPR000868">
    <property type="entry name" value="Isochorismatase-like_dom"/>
</dbReference>
<name>A0A9D1LQZ2_9FIRM</name>
<reference evidence="2" key="1">
    <citation type="submission" date="2020-10" db="EMBL/GenBank/DDBJ databases">
        <authorList>
            <person name="Gilroy R."/>
        </authorList>
    </citation>
    <scope>NUCLEOTIDE SEQUENCE</scope>
    <source>
        <strain evidence="2">ChiSxjej2B14-8506</strain>
    </source>
</reference>
<reference evidence="2" key="2">
    <citation type="journal article" date="2021" name="PeerJ">
        <title>Extensive microbial diversity within the chicken gut microbiome revealed by metagenomics and culture.</title>
        <authorList>
            <person name="Gilroy R."/>
            <person name="Ravi A."/>
            <person name="Getino M."/>
            <person name="Pursley I."/>
            <person name="Horton D.L."/>
            <person name="Alikhan N.F."/>
            <person name="Baker D."/>
            <person name="Gharbi K."/>
            <person name="Hall N."/>
            <person name="Watson M."/>
            <person name="Adriaenssens E.M."/>
            <person name="Foster-Nyarko E."/>
            <person name="Jarju S."/>
            <person name="Secka A."/>
            <person name="Antonio M."/>
            <person name="Oren A."/>
            <person name="Chaudhuri R.R."/>
            <person name="La Ragione R."/>
            <person name="Hildebrand F."/>
            <person name="Pallen M.J."/>
        </authorList>
    </citation>
    <scope>NUCLEOTIDE SEQUENCE</scope>
    <source>
        <strain evidence="2">ChiSxjej2B14-8506</strain>
    </source>
</reference>
<comment type="caution">
    <text evidence="2">The sequence shown here is derived from an EMBL/GenBank/DDBJ whole genome shotgun (WGS) entry which is preliminary data.</text>
</comment>
<accession>A0A9D1LQZ2</accession>
<dbReference type="CDD" id="cd00431">
    <property type="entry name" value="cysteine_hydrolases"/>
    <property type="match status" value="1"/>
</dbReference>
<evidence type="ECO:0000259" key="1">
    <source>
        <dbReference type="Pfam" id="PF00857"/>
    </source>
</evidence>
<feature type="domain" description="Isochorismatase-like" evidence="1">
    <location>
        <begin position="1"/>
        <end position="175"/>
    </location>
</feature>
<dbReference type="EMBL" id="DVNK01000027">
    <property type="protein sequence ID" value="HIU46408.1"/>
    <property type="molecule type" value="Genomic_DNA"/>
</dbReference>
<keyword evidence="2" id="KW-0378">Hydrolase</keyword>
<dbReference type="AlphaFoldDB" id="A0A9D1LQZ2"/>
<gene>
    <name evidence="2" type="ORF">IAC59_04040</name>
</gene>
<dbReference type="Pfam" id="PF00857">
    <property type="entry name" value="Isochorismatase"/>
    <property type="match status" value="1"/>
</dbReference>